<dbReference type="Proteomes" id="UP000636960">
    <property type="component" value="Unassembled WGS sequence"/>
</dbReference>
<gene>
    <name evidence="2" type="ORF">Ari01nite_18930</name>
</gene>
<reference evidence="2" key="1">
    <citation type="submission" date="2021-01" db="EMBL/GenBank/DDBJ databases">
        <title>Whole genome shotgun sequence of Actinoplanes rishiriensis NBRC 108556.</title>
        <authorList>
            <person name="Komaki H."/>
            <person name="Tamura T."/>
        </authorList>
    </citation>
    <scope>NUCLEOTIDE SEQUENCE</scope>
    <source>
        <strain evidence="2">NBRC 108556</strain>
    </source>
</reference>
<keyword evidence="3" id="KW-1185">Reference proteome</keyword>
<comment type="caution">
    <text evidence="2">The sequence shown here is derived from an EMBL/GenBank/DDBJ whole genome shotgun (WGS) entry which is preliminary data.</text>
</comment>
<protein>
    <submittedName>
        <fullName evidence="2">Uncharacterized protein</fullName>
    </submittedName>
</protein>
<name>A0A919JWI7_9ACTN</name>
<organism evidence="2 3">
    <name type="scientific">Paractinoplanes rishiriensis</name>
    <dbReference type="NCBI Taxonomy" id="1050105"/>
    <lineage>
        <taxon>Bacteria</taxon>
        <taxon>Bacillati</taxon>
        <taxon>Actinomycetota</taxon>
        <taxon>Actinomycetes</taxon>
        <taxon>Micromonosporales</taxon>
        <taxon>Micromonosporaceae</taxon>
        <taxon>Paractinoplanes</taxon>
    </lineage>
</organism>
<feature type="region of interest" description="Disordered" evidence="1">
    <location>
        <begin position="14"/>
        <end position="41"/>
    </location>
</feature>
<feature type="region of interest" description="Disordered" evidence="1">
    <location>
        <begin position="67"/>
        <end position="100"/>
    </location>
</feature>
<evidence type="ECO:0000313" key="3">
    <source>
        <dbReference type="Proteomes" id="UP000636960"/>
    </source>
</evidence>
<accession>A0A919JWI7</accession>
<proteinExistence type="predicted"/>
<evidence type="ECO:0000256" key="1">
    <source>
        <dbReference type="SAM" id="MobiDB-lite"/>
    </source>
</evidence>
<dbReference type="EMBL" id="BOMV01000013">
    <property type="protein sequence ID" value="GIE94428.1"/>
    <property type="molecule type" value="Genomic_DNA"/>
</dbReference>
<evidence type="ECO:0000313" key="2">
    <source>
        <dbReference type="EMBL" id="GIE94428.1"/>
    </source>
</evidence>
<dbReference type="AlphaFoldDB" id="A0A919JWI7"/>
<sequence length="100" mass="10942">MFQAGCRILRDLDAHSTESGGETTKIAAGHRRAAGSQRRAPAEGLFDKIWRSAVGRRDRRDGRCVGGLSWGRQHRPQRAARAAPPTHVAVCPGTGRRPYL</sequence>